<organism evidence="2 3">
    <name type="scientific">Lacticaseibacillus paracasei subsp. paracasei Lpp123</name>
    <dbReference type="NCBI Taxonomy" id="1256201"/>
    <lineage>
        <taxon>Bacteria</taxon>
        <taxon>Bacillati</taxon>
        <taxon>Bacillota</taxon>
        <taxon>Bacilli</taxon>
        <taxon>Lactobacillales</taxon>
        <taxon>Lactobacillaceae</taxon>
        <taxon>Lacticaseibacillus</taxon>
    </lineage>
</organism>
<evidence type="ECO:0000313" key="2">
    <source>
        <dbReference type="EMBL" id="EPC51600.1"/>
    </source>
</evidence>
<feature type="transmembrane region" description="Helical" evidence="1">
    <location>
        <begin position="140"/>
        <end position="162"/>
    </location>
</feature>
<evidence type="ECO:0000313" key="3">
    <source>
        <dbReference type="Proteomes" id="UP000014316"/>
    </source>
</evidence>
<feature type="transmembrane region" description="Helical" evidence="1">
    <location>
        <begin position="86"/>
        <end position="107"/>
    </location>
</feature>
<dbReference type="AlphaFoldDB" id="A0A829G470"/>
<dbReference type="Proteomes" id="UP000014316">
    <property type="component" value="Unassembled WGS sequence"/>
</dbReference>
<comment type="caution">
    <text evidence="2">The sequence shown here is derived from an EMBL/GenBank/DDBJ whole genome shotgun (WGS) entry which is preliminary data.</text>
</comment>
<evidence type="ECO:0000256" key="1">
    <source>
        <dbReference type="SAM" id="Phobius"/>
    </source>
</evidence>
<keyword evidence="1" id="KW-0472">Membrane</keyword>
<proteinExistence type="predicted"/>
<feature type="transmembrane region" description="Helical" evidence="1">
    <location>
        <begin position="12"/>
        <end position="33"/>
    </location>
</feature>
<accession>A0A829G470</accession>
<feature type="transmembrane region" description="Helical" evidence="1">
    <location>
        <begin position="53"/>
        <end position="79"/>
    </location>
</feature>
<name>A0A829G470_LACPA</name>
<sequence length="168" mass="19025">TKILISKWLTLLLCAVTAYVGSLIVSLILKALLLNNRFSLNESITQHGKIWQAWLLTNISSFLTMLFLMSFVFLLATLFVNSTPAIITGVSTYFVASIFNQLMFMMIDKSPWLKWNPINMMNLGEQLSDSKMSNLTHLSFNQLTIGYLVYIVGFLSIGILIFKRKSIS</sequence>
<keyword evidence="1" id="KW-1133">Transmembrane helix</keyword>
<protein>
    <submittedName>
        <fullName evidence="2">ABC-2 transporter family protein</fullName>
    </submittedName>
</protein>
<dbReference type="EMBL" id="ANJW01000708">
    <property type="protein sequence ID" value="EPC51600.1"/>
    <property type="molecule type" value="Genomic_DNA"/>
</dbReference>
<dbReference type="PANTHER" id="PTHR37305:SF1">
    <property type="entry name" value="MEMBRANE PROTEIN"/>
    <property type="match status" value="1"/>
</dbReference>
<gene>
    <name evidence="2" type="ORF">Lpp123_12006</name>
</gene>
<reference evidence="2 3" key="1">
    <citation type="journal article" date="2013" name="PLoS ONE">
        <title>Lactobacillus paracasei comparative genomics: towards species pan-genome definition and exploitation of diversity.</title>
        <authorList>
            <person name="Smokvina T."/>
            <person name="Wels M."/>
            <person name="Polka J."/>
            <person name="Chervaux C."/>
            <person name="Brisse S."/>
            <person name="Boekhorst J."/>
            <person name="van Hylckama Vlieg J.E."/>
            <person name="Siezen R.J."/>
        </authorList>
    </citation>
    <scope>NUCLEOTIDE SEQUENCE [LARGE SCALE GENOMIC DNA]</scope>
    <source>
        <strain evidence="2 3">Lpp123</strain>
    </source>
</reference>
<dbReference type="PANTHER" id="PTHR37305">
    <property type="entry name" value="INTEGRAL MEMBRANE PROTEIN-RELATED"/>
    <property type="match status" value="1"/>
</dbReference>
<keyword evidence="1" id="KW-0812">Transmembrane</keyword>
<feature type="non-terminal residue" evidence="2">
    <location>
        <position position="1"/>
    </location>
</feature>